<evidence type="ECO:0000313" key="2">
    <source>
        <dbReference type="EMBL" id="PPQ30083.1"/>
    </source>
</evidence>
<dbReference type="EMBL" id="NHRY01000217">
    <property type="protein sequence ID" value="PPQ30083.1"/>
    <property type="molecule type" value="Genomic_DNA"/>
</dbReference>
<feature type="chain" id="PRO_5015449852" evidence="1">
    <location>
        <begin position="26"/>
        <end position="99"/>
    </location>
</feature>
<keyword evidence="1" id="KW-0732">Signal</keyword>
<comment type="caution">
    <text evidence="2">The sequence shown here is derived from an EMBL/GenBank/DDBJ whole genome shotgun (WGS) entry which is preliminary data.</text>
</comment>
<feature type="signal peptide" evidence="1">
    <location>
        <begin position="1"/>
        <end position="25"/>
    </location>
</feature>
<dbReference type="AlphaFoldDB" id="A0A2S6N634"/>
<reference evidence="2 3" key="1">
    <citation type="journal article" date="2018" name="Arch. Microbiol.">
        <title>New insights into the metabolic potential of the phototrophic purple bacterium Rhodopila globiformis DSM 161(T) from its draft genome sequence and evidence for a vanadium-dependent nitrogenase.</title>
        <authorList>
            <person name="Imhoff J.F."/>
            <person name="Rahn T."/>
            <person name="Kunzel S."/>
            <person name="Neulinger S.C."/>
        </authorList>
    </citation>
    <scope>NUCLEOTIDE SEQUENCE [LARGE SCALE GENOMIC DNA]</scope>
    <source>
        <strain evidence="2 3">DSM 161</strain>
    </source>
</reference>
<proteinExistence type="predicted"/>
<gene>
    <name evidence="2" type="ORF">CCS01_20210</name>
</gene>
<sequence>MKRRTVLQSAAATATVLAAPRIARADGAKVVTFAPHADLASLDAVWTTADITRNHSLAAFWENPTCAPLGMYEQPTAFPATLKDVPDAWPQFYTLRKDA</sequence>
<evidence type="ECO:0000313" key="3">
    <source>
        <dbReference type="Proteomes" id="UP000239724"/>
    </source>
</evidence>
<dbReference type="RefSeq" id="WP_104520626.1">
    <property type="nucleotide sequence ID" value="NZ_NHRY01000217.1"/>
</dbReference>
<dbReference type="Proteomes" id="UP000239724">
    <property type="component" value="Unassembled WGS sequence"/>
</dbReference>
<evidence type="ECO:0000256" key="1">
    <source>
        <dbReference type="SAM" id="SignalP"/>
    </source>
</evidence>
<protein>
    <submittedName>
        <fullName evidence="2">Uncharacterized protein</fullName>
    </submittedName>
</protein>
<keyword evidence="3" id="KW-1185">Reference proteome</keyword>
<accession>A0A2S6N634</accession>
<organism evidence="2 3">
    <name type="scientific">Rhodopila globiformis</name>
    <name type="common">Rhodopseudomonas globiformis</name>
    <dbReference type="NCBI Taxonomy" id="1071"/>
    <lineage>
        <taxon>Bacteria</taxon>
        <taxon>Pseudomonadati</taxon>
        <taxon>Pseudomonadota</taxon>
        <taxon>Alphaproteobacteria</taxon>
        <taxon>Acetobacterales</taxon>
        <taxon>Acetobacteraceae</taxon>
        <taxon>Rhodopila</taxon>
    </lineage>
</organism>
<name>A0A2S6N634_RHOGL</name>